<dbReference type="AlphaFoldDB" id="A0A2G9TLZ5"/>
<gene>
    <name evidence="1" type="ORF">TELCIR_19536</name>
</gene>
<reference evidence="1 2" key="1">
    <citation type="submission" date="2015-09" db="EMBL/GenBank/DDBJ databases">
        <title>Draft genome of the parasitic nematode Teladorsagia circumcincta isolate WARC Sus (inbred).</title>
        <authorList>
            <person name="Mitreva M."/>
        </authorList>
    </citation>
    <scope>NUCLEOTIDE SEQUENCE [LARGE SCALE GENOMIC DNA]</scope>
    <source>
        <strain evidence="1 2">S</strain>
    </source>
</reference>
<proteinExistence type="predicted"/>
<keyword evidence="2" id="KW-1185">Reference proteome</keyword>
<evidence type="ECO:0000313" key="2">
    <source>
        <dbReference type="Proteomes" id="UP000230423"/>
    </source>
</evidence>
<dbReference type="Proteomes" id="UP000230423">
    <property type="component" value="Unassembled WGS sequence"/>
</dbReference>
<dbReference type="OrthoDB" id="7951431at2759"/>
<accession>A0A2G9TLZ5</accession>
<organism evidence="1 2">
    <name type="scientific">Teladorsagia circumcincta</name>
    <name type="common">Brown stomach worm</name>
    <name type="synonym">Ostertagia circumcincta</name>
    <dbReference type="NCBI Taxonomy" id="45464"/>
    <lineage>
        <taxon>Eukaryota</taxon>
        <taxon>Metazoa</taxon>
        <taxon>Ecdysozoa</taxon>
        <taxon>Nematoda</taxon>
        <taxon>Chromadorea</taxon>
        <taxon>Rhabditida</taxon>
        <taxon>Rhabditina</taxon>
        <taxon>Rhabditomorpha</taxon>
        <taxon>Strongyloidea</taxon>
        <taxon>Trichostrongylidae</taxon>
        <taxon>Teladorsagia</taxon>
    </lineage>
</organism>
<protein>
    <submittedName>
        <fullName evidence="1">Uncharacterized protein</fullName>
    </submittedName>
</protein>
<dbReference type="EMBL" id="KZ359079">
    <property type="protein sequence ID" value="PIO59013.1"/>
    <property type="molecule type" value="Genomic_DNA"/>
</dbReference>
<sequence>KEKRKKRTKQLLRRFAHGRHSKILFTDAKLFTVEQVENDRVHAVSNLYATIWKLNMAHTERLEAIIKLFSYPFKLSAKQSVNEGIPHYRRSVL</sequence>
<evidence type="ECO:0000313" key="1">
    <source>
        <dbReference type="EMBL" id="PIO59013.1"/>
    </source>
</evidence>
<name>A0A2G9TLZ5_TELCI</name>
<feature type="non-terminal residue" evidence="1">
    <location>
        <position position="1"/>
    </location>
</feature>